<feature type="domain" description="MEDS" evidence="1">
    <location>
        <begin position="2"/>
        <end position="156"/>
    </location>
</feature>
<dbReference type="AlphaFoldDB" id="A0A918U806"/>
<accession>A0A918U806</accession>
<sequence>MFDDQACRWQVRAAYVEQGLARGEQVVLYTDPATTVYDVMARFTECGPAVDSALAAGQLLVCTEIAGFDPRRGLDPDARIRFWLEPTTRARTQGFTGVRIMADMGWAAGPGVDHDVLVEYESRLSAVLADINLTAVCEYDQRLFDEHLLQRIGRAHSKKVLSRLDALEFTRVGTQLWAAGEADLTTRDAFDTTLADALTGLDRITVLDLCELCFMDGHSARTIVRLAHRRPASQLLTIRCLPIHNQLLRLSNASAIPHLVVQEECFVP</sequence>
<protein>
    <recommendedName>
        <fullName evidence="1">MEDS domain-containing protein</fullName>
    </recommendedName>
</protein>
<evidence type="ECO:0000313" key="3">
    <source>
        <dbReference type="Proteomes" id="UP000619244"/>
    </source>
</evidence>
<proteinExistence type="predicted"/>
<evidence type="ECO:0000313" key="2">
    <source>
        <dbReference type="EMBL" id="GGY09354.1"/>
    </source>
</evidence>
<organism evidence="2 3">
    <name type="scientific">Streptomyces minutiscleroticus</name>
    <dbReference type="NCBI Taxonomy" id="68238"/>
    <lineage>
        <taxon>Bacteria</taxon>
        <taxon>Bacillati</taxon>
        <taxon>Actinomycetota</taxon>
        <taxon>Actinomycetes</taxon>
        <taxon>Kitasatosporales</taxon>
        <taxon>Streptomycetaceae</taxon>
        <taxon>Streptomyces</taxon>
    </lineage>
</organism>
<evidence type="ECO:0000259" key="1">
    <source>
        <dbReference type="Pfam" id="PF14417"/>
    </source>
</evidence>
<reference evidence="2" key="2">
    <citation type="submission" date="2020-09" db="EMBL/GenBank/DDBJ databases">
        <authorList>
            <person name="Sun Q."/>
            <person name="Ohkuma M."/>
        </authorList>
    </citation>
    <scope>NUCLEOTIDE SEQUENCE</scope>
    <source>
        <strain evidence="2">JCM 4790</strain>
    </source>
</reference>
<reference evidence="2" key="1">
    <citation type="journal article" date="2014" name="Int. J. Syst. Evol. Microbiol.">
        <title>Complete genome sequence of Corynebacterium casei LMG S-19264T (=DSM 44701T), isolated from a smear-ripened cheese.</title>
        <authorList>
            <consortium name="US DOE Joint Genome Institute (JGI-PGF)"/>
            <person name="Walter F."/>
            <person name="Albersmeier A."/>
            <person name="Kalinowski J."/>
            <person name="Ruckert C."/>
        </authorList>
    </citation>
    <scope>NUCLEOTIDE SEQUENCE</scope>
    <source>
        <strain evidence="2">JCM 4790</strain>
    </source>
</reference>
<keyword evidence="3" id="KW-1185">Reference proteome</keyword>
<dbReference type="Proteomes" id="UP000619244">
    <property type="component" value="Unassembled WGS sequence"/>
</dbReference>
<gene>
    <name evidence="2" type="ORF">GCM10010358_72760</name>
</gene>
<name>A0A918U806_9ACTN</name>
<comment type="caution">
    <text evidence="2">The sequence shown here is derived from an EMBL/GenBank/DDBJ whole genome shotgun (WGS) entry which is preliminary data.</text>
</comment>
<dbReference type="InterPro" id="IPR025847">
    <property type="entry name" value="MEDS_domain"/>
</dbReference>
<dbReference type="Pfam" id="PF14417">
    <property type="entry name" value="MEDS"/>
    <property type="match status" value="1"/>
</dbReference>
<dbReference type="EMBL" id="BMVU01000070">
    <property type="protein sequence ID" value="GGY09354.1"/>
    <property type="molecule type" value="Genomic_DNA"/>
</dbReference>